<protein>
    <submittedName>
        <fullName evidence="2">Uncharacterized protein</fullName>
    </submittedName>
</protein>
<dbReference type="RefSeq" id="WP_184020778.1">
    <property type="nucleotide sequence ID" value="NZ_JACHFD010000021.1"/>
</dbReference>
<sequence length="476" mass="50896">MKKSISPLRVWLQVSLLIWATFLPQALQASESKGQTHKVTLNPSNLLVVVPGDPGSANLGAIVHDSGEFCIIPQAKLRKRDGKVGKLQRIYGFWAGDEAPFEIKVAASGAKLNVKLANKTKFSLTFNESTGQVTVRAKGQYERTRINEAQVLELAEFGSYWFQTARTLINYSKSHPDFFLNPNYDALDASAAGKISGETFLQSTESAKLAELAWLITKVAGITGGIIAGGVALSASAPLAVVAGSVLGFGGAIAGAYDLIKFKNPDNQSDVFDGVVTPLNGANSLNDWRELWGDLRNLIRSGKNLLKSTALWSIAIDSLNSLLEKPAHALVNGMVLKILYTWPSSQRDLDTTTTFLGESVGYASASSSEYLIWTGDDTGSGGLEQVTCLISQAAEDAVLPSSFVVSAKAGWYEPAGGSGPAYLEMYLENPQTGVLYGPRNQLTIQPGTQSGAASTPVGSASFTWNPNTTRMTWAFD</sequence>
<keyword evidence="3" id="KW-1185">Reference proteome</keyword>
<evidence type="ECO:0000313" key="2">
    <source>
        <dbReference type="EMBL" id="MBB5353166.1"/>
    </source>
</evidence>
<dbReference type="EMBL" id="JACHFD010000021">
    <property type="protein sequence ID" value="MBB5353166.1"/>
    <property type="molecule type" value="Genomic_DNA"/>
</dbReference>
<evidence type="ECO:0000256" key="1">
    <source>
        <dbReference type="SAM" id="SignalP"/>
    </source>
</evidence>
<name>A0A840V7Z2_9BACT</name>
<gene>
    <name evidence="2" type="ORF">HNR46_003420</name>
</gene>
<proteinExistence type="predicted"/>
<reference evidence="2 3" key="1">
    <citation type="submission" date="2020-08" db="EMBL/GenBank/DDBJ databases">
        <title>Genomic Encyclopedia of Type Strains, Phase IV (KMG-IV): sequencing the most valuable type-strain genomes for metagenomic binning, comparative biology and taxonomic classification.</title>
        <authorList>
            <person name="Goeker M."/>
        </authorList>
    </citation>
    <scope>NUCLEOTIDE SEQUENCE [LARGE SCALE GENOMIC DNA]</scope>
    <source>
        <strain evidence="2 3">YC6886</strain>
    </source>
</reference>
<keyword evidence="1" id="KW-0732">Signal</keyword>
<dbReference type="AlphaFoldDB" id="A0A840V7Z2"/>
<feature type="chain" id="PRO_5032784374" evidence="1">
    <location>
        <begin position="30"/>
        <end position="476"/>
    </location>
</feature>
<comment type="caution">
    <text evidence="2">The sequence shown here is derived from an EMBL/GenBank/DDBJ whole genome shotgun (WGS) entry which is preliminary data.</text>
</comment>
<evidence type="ECO:0000313" key="3">
    <source>
        <dbReference type="Proteomes" id="UP000557717"/>
    </source>
</evidence>
<feature type="signal peptide" evidence="1">
    <location>
        <begin position="1"/>
        <end position="29"/>
    </location>
</feature>
<organism evidence="2 3">
    <name type="scientific">Haloferula luteola</name>
    <dbReference type="NCBI Taxonomy" id="595692"/>
    <lineage>
        <taxon>Bacteria</taxon>
        <taxon>Pseudomonadati</taxon>
        <taxon>Verrucomicrobiota</taxon>
        <taxon>Verrucomicrobiia</taxon>
        <taxon>Verrucomicrobiales</taxon>
        <taxon>Verrucomicrobiaceae</taxon>
        <taxon>Haloferula</taxon>
    </lineage>
</organism>
<accession>A0A840V7Z2</accession>
<dbReference type="Proteomes" id="UP000557717">
    <property type="component" value="Unassembled WGS sequence"/>
</dbReference>